<evidence type="ECO:0000313" key="3">
    <source>
        <dbReference type="EMBL" id="GGH32371.1"/>
    </source>
</evidence>
<comment type="caution">
    <text evidence="3">The sequence shown here is derived from an EMBL/GenBank/DDBJ whole genome shotgun (WGS) entry which is preliminary data.</text>
</comment>
<dbReference type="InterPro" id="IPR023393">
    <property type="entry name" value="START-like_dom_sf"/>
</dbReference>
<keyword evidence="4" id="KW-1185">Reference proteome</keyword>
<sequence length="188" mass="21544">MVRFSNDPSRVQVLSEGKEFARHSACSPEQSTNTTAVLENPLIYLDITVNASAEHVWAVLTQPELIGKWMFDTPVEIDTEWHEGGKLREQGDLHGLPFENRGEIIRFDPPAALQYTHWSTLSLIPDVPQNYSLLQFQLQNIDSRTVLKLTISNLVTFEIFKHLEFYWKVALHLLREVAESLQKEDSAI</sequence>
<evidence type="ECO:0000259" key="2">
    <source>
        <dbReference type="Pfam" id="PF08327"/>
    </source>
</evidence>
<name>A0ABQ1YN79_9BACT</name>
<evidence type="ECO:0000313" key="4">
    <source>
        <dbReference type="Proteomes" id="UP000600214"/>
    </source>
</evidence>
<dbReference type="InterPro" id="IPR013538">
    <property type="entry name" value="ASHA1/2-like_C"/>
</dbReference>
<dbReference type="Gene3D" id="3.30.530.20">
    <property type="match status" value="1"/>
</dbReference>
<dbReference type="Proteomes" id="UP000600214">
    <property type="component" value="Unassembled WGS sequence"/>
</dbReference>
<protein>
    <recommendedName>
        <fullName evidence="2">Activator of Hsp90 ATPase homologue 1/2-like C-terminal domain-containing protein</fullName>
    </recommendedName>
</protein>
<accession>A0ABQ1YN79</accession>
<dbReference type="SUPFAM" id="SSF55961">
    <property type="entry name" value="Bet v1-like"/>
    <property type="match status" value="1"/>
</dbReference>
<dbReference type="CDD" id="cd07814">
    <property type="entry name" value="SRPBCC_CalC_Aha1-like"/>
    <property type="match status" value="1"/>
</dbReference>
<proteinExistence type="inferred from homology"/>
<gene>
    <name evidence="3" type="ORF">GCM10007423_21830</name>
</gene>
<dbReference type="EMBL" id="BMIA01000001">
    <property type="protein sequence ID" value="GGH32371.1"/>
    <property type="molecule type" value="Genomic_DNA"/>
</dbReference>
<dbReference type="Pfam" id="PF08327">
    <property type="entry name" value="AHSA1"/>
    <property type="match status" value="1"/>
</dbReference>
<reference evidence="4" key="1">
    <citation type="journal article" date="2019" name="Int. J. Syst. Evol. Microbiol.">
        <title>The Global Catalogue of Microorganisms (GCM) 10K type strain sequencing project: providing services to taxonomists for standard genome sequencing and annotation.</title>
        <authorList>
            <consortium name="The Broad Institute Genomics Platform"/>
            <consortium name="The Broad Institute Genome Sequencing Center for Infectious Disease"/>
            <person name="Wu L."/>
            <person name="Ma J."/>
        </authorList>
    </citation>
    <scope>NUCLEOTIDE SEQUENCE [LARGE SCALE GENOMIC DNA]</scope>
    <source>
        <strain evidence="4">CGMCC 1.15288</strain>
    </source>
</reference>
<organism evidence="3 4">
    <name type="scientific">Dyadobacter endophyticus</name>
    <dbReference type="NCBI Taxonomy" id="1749036"/>
    <lineage>
        <taxon>Bacteria</taxon>
        <taxon>Pseudomonadati</taxon>
        <taxon>Bacteroidota</taxon>
        <taxon>Cytophagia</taxon>
        <taxon>Cytophagales</taxon>
        <taxon>Spirosomataceae</taxon>
        <taxon>Dyadobacter</taxon>
    </lineage>
</organism>
<feature type="domain" description="Activator of Hsp90 ATPase homologue 1/2-like C-terminal" evidence="2">
    <location>
        <begin position="50"/>
        <end position="178"/>
    </location>
</feature>
<comment type="similarity">
    <text evidence="1">Belongs to the AHA1 family.</text>
</comment>
<evidence type="ECO:0000256" key="1">
    <source>
        <dbReference type="ARBA" id="ARBA00006817"/>
    </source>
</evidence>